<evidence type="ECO:0000313" key="2">
    <source>
        <dbReference type="Proteomes" id="UP000229970"/>
    </source>
</evidence>
<dbReference type="EMBL" id="MEIP01000011">
    <property type="protein sequence ID" value="PIT49157.1"/>
    <property type="molecule type" value="Genomic_DNA"/>
</dbReference>
<protein>
    <recommendedName>
        <fullName evidence="3">Rha family transcriptional regulator</fullName>
    </recommendedName>
</protein>
<accession>A0A2N9XLF2</accession>
<dbReference type="Proteomes" id="UP000229970">
    <property type="component" value="Unassembled WGS sequence"/>
</dbReference>
<name>A0A2N9XLF2_9NEIS</name>
<dbReference type="AlphaFoldDB" id="A0A2N9XLF2"/>
<dbReference type="InterPro" id="IPR014054">
    <property type="entry name" value="Phage_regulatory_Rha"/>
</dbReference>
<proteinExistence type="predicted"/>
<evidence type="ECO:0000313" key="1">
    <source>
        <dbReference type="EMBL" id="PIT49157.1"/>
    </source>
</evidence>
<sequence length="173" mass="19609">MQIQLPENSVFVHGEELKTNSLKVAGAFGKKHFHVMRDIKNITAQIPDSFIQSNFGLVEYIDGKGQLRPMYEMTKDGFMLLVMGYNTEQAMQIKVAYIKEFNCMQSMLNNLNTSVMTKLLAALEAEKQSFAIASLAAKLLRKRQTEKPINQTKITSYIQQLQPLLNNFEALGD</sequence>
<dbReference type="Pfam" id="PF09669">
    <property type="entry name" value="Phage_pRha"/>
    <property type="match status" value="1"/>
</dbReference>
<reference evidence="1 2" key="1">
    <citation type="journal article" date="2017" name="MBio">
        <title>Type VI secretion-mediated competition in the bee gut microbiome.</title>
        <authorList>
            <person name="Steele M.I."/>
            <person name="Kwong W.K."/>
            <person name="Powell J.E."/>
            <person name="Whiteley M."/>
            <person name="Moran N.A."/>
        </authorList>
    </citation>
    <scope>NUCLEOTIDE SEQUENCE [LARGE SCALE GENOMIC DNA]</scope>
    <source>
        <strain evidence="1 2">Ruf1-X</strain>
    </source>
</reference>
<organism evidence="1 2">
    <name type="scientific">Snodgrassella alvi</name>
    <dbReference type="NCBI Taxonomy" id="1196083"/>
    <lineage>
        <taxon>Bacteria</taxon>
        <taxon>Pseudomonadati</taxon>
        <taxon>Pseudomonadota</taxon>
        <taxon>Betaproteobacteria</taxon>
        <taxon>Neisseriales</taxon>
        <taxon>Neisseriaceae</taxon>
        <taxon>Snodgrassella</taxon>
    </lineage>
</organism>
<evidence type="ECO:0008006" key="3">
    <source>
        <dbReference type="Google" id="ProtNLM"/>
    </source>
</evidence>
<dbReference type="RefSeq" id="WP_100138865.1">
    <property type="nucleotide sequence ID" value="NZ_MEIP01000011.1"/>
</dbReference>
<comment type="caution">
    <text evidence="1">The sequence shown here is derived from an EMBL/GenBank/DDBJ whole genome shotgun (WGS) entry which is preliminary data.</text>
</comment>
<dbReference type="NCBIfam" id="TIGR02681">
    <property type="entry name" value="phage_pRha"/>
    <property type="match status" value="1"/>
</dbReference>
<gene>
    <name evidence="1" type="ORF">BHC46_02660</name>
</gene>